<evidence type="ECO:0000313" key="2">
    <source>
        <dbReference type="EMBL" id="KAK7497325.1"/>
    </source>
</evidence>
<accession>A0ABD0LD75</accession>
<name>A0ABD0LD75_9CAEN</name>
<feature type="region of interest" description="Disordered" evidence="1">
    <location>
        <begin position="102"/>
        <end position="121"/>
    </location>
</feature>
<evidence type="ECO:0000256" key="1">
    <source>
        <dbReference type="SAM" id="MobiDB-lite"/>
    </source>
</evidence>
<reference evidence="2 3" key="1">
    <citation type="journal article" date="2023" name="Sci. Data">
        <title>Genome assembly of the Korean intertidal mud-creeper Batillaria attramentaria.</title>
        <authorList>
            <person name="Patra A.K."/>
            <person name="Ho P.T."/>
            <person name="Jun S."/>
            <person name="Lee S.J."/>
            <person name="Kim Y."/>
            <person name="Won Y.J."/>
        </authorList>
    </citation>
    <scope>NUCLEOTIDE SEQUENCE [LARGE SCALE GENOMIC DNA]</scope>
    <source>
        <strain evidence="2">Wonlab-2016</strain>
    </source>
</reference>
<dbReference type="Proteomes" id="UP001519460">
    <property type="component" value="Unassembled WGS sequence"/>
</dbReference>
<dbReference type="AlphaFoldDB" id="A0ABD0LD75"/>
<evidence type="ECO:0000313" key="3">
    <source>
        <dbReference type="Proteomes" id="UP001519460"/>
    </source>
</evidence>
<organism evidence="2 3">
    <name type="scientific">Batillaria attramentaria</name>
    <dbReference type="NCBI Taxonomy" id="370345"/>
    <lineage>
        <taxon>Eukaryota</taxon>
        <taxon>Metazoa</taxon>
        <taxon>Spiralia</taxon>
        <taxon>Lophotrochozoa</taxon>
        <taxon>Mollusca</taxon>
        <taxon>Gastropoda</taxon>
        <taxon>Caenogastropoda</taxon>
        <taxon>Sorbeoconcha</taxon>
        <taxon>Cerithioidea</taxon>
        <taxon>Batillariidae</taxon>
        <taxon>Batillaria</taxon>
    </lineage>
</organism>
<proteinExistence type="predicted"/>
<comment type="caution">
    <text evidence="2">The sequence shown here is derived from an EMBL/GenBank/DDBJ whole genome shotgun (WGS) entry which is preliminary data.</text>
</comment>
<protein>
    <submittedName>
        <fullName evidence="2">Uncharacterized protein</fullName>
    </submittedName>
</protein>
<dbReference type="EMBL" id="JACVVK020000059">
    <property type="protein sequence ID" value="KAK7497325.1"/>
    <property type="molecule type" value="Genomic_DNA"/>
</dbReference>
<keyword evidence="3" id="KW-1185">Reference proteome</keyword>
<feature type="compositionally biased region" description="Polar residues" evidence="1">
    <location>
        <begin position="102"/>
        <end position="113"/>
    </location>
</feature>
<gene>
    <name evidence="2" type="ORF">BaRGS_00011369</name>
</gene>
<sequence length="121" mass="14342">MNDTHLFHYNFLGTLLRPNWDCLGVLKHVWVTMSCISASCLIETVRRCQEPGCRPRTDQSIEHWKEEDPSFHQIHIFYYSSSRYRRKQGTGHQVCGWLGRNRTNSWQTSQNNKMAEPTDKR</sequence>